<organism evidence="2 3">
    <name type="scientific">Streptococcus saliviloxodontae</name>
    <dbReference type="NCBI Taxonomy" id="1349416"/>
    <lineage>
        <taxon>Bacteria</taxon>
        <taxon>Bacillati</taxon>
        <taxon>Bacillota</taxon>
        <taxon>Bacilli</taxon>
        <taxon>Lactobacillales</taxon>
        <taxon>Streptococcaceae</taxon>
        <taxon>Streptococcus</taxon>
    </lineage>
</organism>
<dbReference type="Proteomes" id="UP000809081">
    <property type="component" value="Unassembled WGS sequence"/>
</dbReference>
<keyword evidence="1" id="KW-0472">Membrane</keyword>
<gene>
    <name evidence="2" type="ORF">JOC31_001468</name>
</gene>
<evidence type="ECO:0000256" key="1">
    <source>
        <dbReference type="SAM" id="Phobius"/>
    </source>
</evidence>
<keyword evidence="3" id="KW-1185">Reference proteome</keyword>
<feature type="transmembrane region" description="Helical" evidence="1">
    <location>
        <begin position="17"/>
        <end position="41"/>
    </location>
</feature>
<comment type="caution">
    <text evidence="2">The sequence shown here is derived from an EMBL/GenBank/DDBJ whole genome shotgun (WGS) entry which is preliminary data.</text>
</comment>
<reference evidence="2 3" key="1">
    <citation type="submission" date="2021-01" db="EMBL/GenBank/DDBJ databases">
        <title>Genomic Encyclopedia of Type Strains, Phase IV (KMG-IV): sequencing the most valuable type-strain genomes for metagenomic binning, comparative biology and taxonomic classification.</title>
        <authorList>
            <person name="Goeker M."/>
        </authorList>
    </citation>
    <scope>NUCLEOTIDE SEQUENCE [LARGE SCALE GENOMIC DNA]</scope>
    <source>
        <strain evidence="2 3">DSM 27513</strain>
    </source>
</reference>
<evidence type="ECO:0008006" key="4">
    <source>
        <dbReference type="Google" id="ProtNLM"/>
    </source>
</evidence>
<keyword evidence="1" id="KW-0812">Transmembrane</keyword>
<protein>
    <recommendedName>
        <fullName evidence="4">DUF4044 domain-containing protein</fullName>
    </recommendedName>
</protein>
<dbReference type="InterPro" id="IPR025270">
    <property type="entry name" value="DUF4044"/>
</dbReference>
<dbReference type="RefSeq" id="WP_205017512.1">
    <property type="nucleotide sequence ID" value="NZ_JAFBEI010000030.1"/>
</dbReference>
<proteinExistence type="predicted"/>
<sequence length="42" mass="4420">MAFGDNGPRKKTAFERLTLFVVIIMVVITVGALVLSALSAIG</sequence>
<keyword evidence="1" id="KW-1133">Transmembrane helix</keyword>
<evidence type="ECO:0000313" key="3">
    <source>
        <dbReference type="Proteomes" id="UP000809081"/>
    </source>
</evidence>
<dbReference type="EMBL" id="JAFBEI010000030">
    <property type="protein sequence ID" value="MBM7636644.1"/>
    <property type="molecule type" value="Genomic_DNA"/>
</dbReference>
<dbReference type="Pfam" id="PF13253">
    <property type="entry name" value="DUF4044"/>
    <property type="match status" value="1"/>
</dbReference>
<name>A0ABS2PMR6_9STRE</name>
<evidence type="ECO:0000313" key="2">
    <source>
        <dbReference type="EMBL" id="MBM7636644.1"/>
    </source>
</evidence>
<accession>A0ABS2PMR6</accession>